<evidence type="ECO:0000256" key="2">
    <source>
        <dbReference type="SAM" id="Phobius"/>
    </source>
</evidence>
<dbReference type="PANTHER" id="PTHR13018">
    <property type="entry name" value="PROBABLE MEMBRANE PROTEIN DUF221-RELATED"/>
    <property type="match status" value="1"/>
</dbReference>
<gene>
    <name evidence="3" type="ORF">OEZ85_014197</name>
</gene>
<feature type="transmembrane region" description="Helical" evidence="2">
    <location>
        <begin position="350"/>
        <end position="372"/>
    </location>
</feature>
<sequence>MGKAEHQAHVEDHKRQAVQYKQKHKLKDAPPISSSCAQLGSCYGVGIGLYFQTISWLRMLLLWLALASVPFIIVANTSRFTTAEYKGQVDAPGVTVLPSFNPLQVFTFAAIMDDIKDKGVLEWMNIQLPGFDGVFAMSRPLFLGWISLVDAGSMAVFSVACMVLYKYASRFVKDVDDSTMEVADYTVVIRGLPETTPIDIGQHFSRFGKVMDVVLVKDFGPLLNLASTATTLEQQRRTAEERLARGHNAVAYQRQVKASEKKMAKFMEQAHEQLDAGFQLKAVFVTFNTQGEASKCSGGCPRRWLSSWFMKRSDRFLGKYRFWVEDAKPPEDYIYENLHYSRFARYFRMAIVRLAVLAILLISAAAVTKLMAINISSTRNIVWSNDLMQQKIAAAMQTFPMSYTQAEQAPALANVTLAKITEAIGEEAAAPWSADDAYKRLGYCSVLLKQRCSEKLSVLLKTKLSFEPAEPVQFTNMADSFLKAKDLHSSMTDCSEQGGGCAFSMCYPCYCELLSAMTPARMADTEWVYSTRQECSVFISSFTMKSAVMKAVISGVIVILNIVLKQVLQVLVRFEKHWSQSDQEKAYAILAFVSQLLNSVLVLLLVNARSSIASNTINSTLSGNQRTSWGANLILSGAYDDFSANWYVDVGQSLQIIIILNAMLTAGFAWLNWLIRKLRQGCLTDCVQTASQSMYNSAWLGFEFVLDYRVSDMMLGLWIILMFGSGMPGLYIYGIVWLMVVDVTDRWYLSKMCKQPVRYGQSLPVLLLGVLPWAAATHCAFGLWMHTHFYGGNMQSVSDLADRSSSGLASLARSSAGLRITQLNGLPLLVLLIVHLTIHVIIRSLLYFFSGKAFACCCADEDDGPEIEVTYESALLATYGKGVGRRKLSGTPTYRMPHHPRYKDMFDNPMYKPIWFKAFGKLRYTQLVSRPGGGFLIAPELIVEHDQQDMEDTLASMPQDLQAMARKLADGATADGSITPRKSSLQPRTSITAGAINTMRERSQTVNVAVLAGLAVPDSPTALRSDSPSFDGMATPQKSLLSQRLGSATAGGDAGGGLGLLDVRSGASGIQAAGQLGTPRMSAMLQQPPAAHGTFTDEAAAMAAAAMAADAAGAAAAMAAAVAAGQYPQEGYAAPGMMPYGIMTGVQPGMGLNNYPPLVPAGFTAADGMQQSGPSLNCYAPCTGEIQAASPYGAMQQQQQQQQQPWMMIRIYQAAALSDNARFQGRKMGIPCRLAALPGLLLLLLLGDAAATGSKIWLGYRCYLPGCNQCESGNPYKCLECNTRGGYVKLPDSTCGCAAGYGSYAVPSVPRFPTYPPSCPGFLPSAASKFNARAATAARKQSPLQSTYISSAQRTFSMHPKWLVTPQKQYSNRPNYCWWGYHPNAVCQVPPASGCGYCACASCPAGYTSSGGKSIASSVCAPKSAPGNVRCKGKPPQVSHAQPWAATCSNILAGRKWFTGEVVATCSASGWVVAGTCVRDGPGADCPGTPEKQPNANDFADCTDKTDGEVCDASCEAGFDGGVQAVCGIQADGSFGYIIGGECTPAGGGGSTCAATPEDPSVDWPTDCANAPDSSSCPSDGSQALCAAGFVGSGGTATCIDDGFGTLVWDVVADCTPENLLSCEGLPQPDPFNELVSPWPATDPMCFLGADQDVCMAECAAGKTGSGAIATCNGATGVWEVDPTIDCM</sequence>
<name>A0ABY8U796_TETOB</name>
<feature type="transmembrane region" description="Helical" evidence="2">
    <location>
        <begin position="715"/>
        <end position="741"/>
    </location>
</feature>
<dbReference type="CDD" id="cd00590">
    <property type="entry name" value="RRM_SF"/>
    <property type="match status" value="1"/>
</dbReference>
<dbReference type="PANTHER" id="PTHR13018:SF135">
    <property type="entry name" value="CSC1_OSCA1-LIKE 7TM REGION DOMAIN-CONTAINING PROTEIN"/>
    <property type="match status" value="1"/>
</dbReference>
<feature type="transmembrane region" description="Helical" evidence="2">
    <location>
        <begin position="551"/>
        <end position="574"/>
    </location>
</feature>
<evidence type="ECO:0008006" key="5">
    <source>
        <dbReference type="Google" id="ProtNLM"/>
    </source>
</evidence>
<keyword evidence="2" id="KW-0812">Transmembrane</keyword>
<keyword evidence="4" id="KW-1185">Reference proteome</keyword>
<accession>A0ABY8U796</accession>
<protein>
    <recommendedName>
        <fullName evidence="5">RRM domain-containing protein</fullName>
    </recommendedName>
</protein>
<feature type="transmembrane region" description="Helical" evidence="2">
    <location>
        <begin position="761"/>
        <end position="784"/>
    </location>
</feature>
<evidence type="ECO:0000313" key="4">
    <source>
        <dbReference type="Proteomes" id="UP001244341"/>
    </source>
</evidence>
<feature type="transmembrane region" description="Helical" evidence="2">
    <location>
        <begin position="142"/>
        <end position="165"/>
    </location>
</feature>
<evidence type="ECO:0000256" key="1">
    <source>
        <dbReference type="SAM" id="Coils"/>
    </source>
</evidence>
<dbReference type="Proteomes" id="UP001244341">
    <property type="component" value="Chromosome 8b"/>
</dbReference>
<feature type="transmembrane region" description="Helical" evidence="2">
    <location>
        <begin position="828"/>
        <end position="849"/>
    </location>
</feature>
<keyword evidence="2" id="KW-0472">Membrane</keyword>
<feature type="coiled-coil region" evidence="1">
    <location>
        <begin position="222"/>
        <end position="269"/>
    </location>
</feature>
<evidence type="ECO:0000313" key="3">
    <source>
        <dbReference type="EMBL" id="WIA17334.1"/>
    </source>
</evidence>
<keyword evidence="2" id="KW-1133">Transmembrane helix</keyword>
<proteinExistence type="predicted"/>
<feature type="transmembrane region" description="Helical" evidence="2">
    <location>
        <begin position="56"/>
        <end position="75"/>
    </location>
</feature>
<feature type="transmembrane region" description="Helical" evidence="2">
    <location>
        <begin position="586"/>
        <end position="606"/>
    </location>
</feature>
<feature type="transmembrane region" description="Helical" evidence="2">
    <location>
        <begin position="654"/>
        <end position="675"/>
    </location>
</feature>
<dbReference type="InterPro" id="IPR045122">
    <property type="entry name" value="Csc1-like"/>
</dbReference>
<dbReference type="EMBL" id="CP126215">
    <property type="protein sequence ID" value="WIA17334.1"/>
    <property type="molecule type" value="Genomic_DNA"/>
</dbReference>
<organism evidence="3 4">
    <name type="scientific">Tetradesmus obliquus</name>
    <name type="common">Green alga</name>
    <name type="synonym">Acutodesmus obliquus</name>
    <dbReference type="NCBI Taxonomy" id="3088"/>
    <lineage>
        <taxon>Eukaryota</taxon>
        <taxon>Viridiplantae</taxon>
        <taxon>Chlorophyta</taxon>
        <taxon>core chlorophytes</taxon>
        <taxon>Chlorophyceae</taxon>
        <taxon>CS clade</taxon>
        <taxon>Sphaeropleales</taxon>
        <taxon>Scenedesmaceae</taxon>
        <taxon>Tetradesmus</taxon>
    </lineage>
</organism>
<reference evidence="3 4" key="1">
    <citation type="submission" date="2023-05" db="EMBL/GenBank/DDBJ databases">
        <title>A 100% complete, gapless, phased diploid assembly of the Scenedesmus obliquus UTEX 3031 genome.</title>
        <authorList>
            <person name="Biondi T.C."/>
            <person name="Hanschen E.R."/>
            <person name="Kwon T."/>
            <person name="Eng W."/>
            <person name="Kruse C.P.S."/>
            <person name="Koehler S.I."/>
            <person name="Kunde Y."/>
            <person name="Gleasner C.D."/>
            <person name="You Mak K.T."/>
            <person name="Polle J."/>
            <person name="Hovde B.T."/>
            <person name="Starkenburg S.R."/>
        </authorList>
    </citation>
    <scope>NUCLEOTIDE SEQUENCE [LARGE SCALE GENOMIC DNA]</scope>
    <source>
        <strain evidence="3 4">DOE0152z</strain>
    </source>
</reference>
<keyword evidence="1" id="KW-0175">Coiled coil</keyword>